<accession>A0A135HXL8</accession>
<proteinExistence type="predicted"/>
<feature type="compositionally biased region" description="Polar residues" evidence="1">
    <location>
        <begin position="97"/>
        <end position="110"/>
    </location>
</feature>
<feature type="region of interest" description="Disordered" evidence="1">
    <location>
        <begin position="88"/>
        <end position="110"/>
    </location>
</feature>
<evidence type="ECO:0000256" key="1">
    <source>
        <dbReference type="SAM" id="MobiDB-lite"/>
    </source>
</evidence>
<organism evidence="2 3">
    <name type="scientific">Paramesorhizobium deserti</name>
    <dbReference type="NCBI Taxonomy" id="1494590"/>
    <lineage>
        <taxon>Bacteria</taxon>
        <taxon>Pseudomonadati</taxon>
        <taxon>Pseudomonadota</taxon>
        <taxon>Alphaproteobacteria</taxon>
        <taxon>Hyphomicrobiales</taxon>
        <taxon>Phyllobacteriaceae</taxon>
        <taxon>Paramesorhizobium</taxon>
    </lineage>
</organism>
<protein>
    <submittedName>
        <fullName evidence="2">Uncharacterized protein</fullName>
    </submittedName>
</protein>
<reference evidence="2 3" key="1">
    <citation type="submission" date="2015-11" db="EMBL/GenBank/DDBJ databases">
        <title>Draft genome sequence of Paramesorhizobium deserti A-3-E, a strain highly resistant to diverse beta-lactam antibiotics.</title>
        <authorList>
            <person name="Lv R."/>
            <person name="Yang X."/>
            <person name="Fang N."/>
            <person name="Guo J."/>
            <person name="Luo X."/>
            <person name="Peng F."/>
            <person name="Yang R."/>
            <person name="Cui Y."/>
            <person name="Fang C."/>
            <person name="Song Y."/>
        </authorList>
    </citation>
    <scope>NUCLEOTIDE SEQUENCE [LARGE SCALE GENOMIC DNA]</scope>
    <source>
        <strain evidence="2 3">A-3-E</strain>
    </source>
</reference>
<sequence>MPVSRAGYIAEKVCARASDYCRLIGATGADTLLDFHDARAILRPTDEGLHFRVEAQAFITFYGIRTLLQGSLSAITTFPGGAVEWHPGGSVPFDATQGGSENEQSWLGGR</sequence>
<comment type="caution">
    <text evidence="2">The sequence shown here is derived from an EMBL/GenBank/DDBJ whole genome shotgun (WGS) entry which is preliminary data.</text>
</comment>
<name>A0A135HXL8_9HYPH</name>
<evidence type="ECO:0000313" key="2">
    <source>
        <dbReference type="EMBL" id="KXF77911.1"/>
    </source>
</evidence>
<dbReference type="Proteomes" id="UP000070107">
    <property type="component" value="Unassembled WGS sequence"/>
</dbReference>
<keyword evidence="3" id="KW-1185">Reference proteome</keyword>
<evidence type="ECO:0000313" key="3">
    <source>
        <dbReference type="Proteomes" id="UP000070107"/>
    </source>
</evidence>
<gene>
    <name evidence="2" type="ORF">ATN84_24940</name>
</gene>
<dbReference type="EMBL" id="LNTU01000007">
    <property type="protein sequence ID" value="KXF77911.1"/>
    <property type="molecule type" value="Genomic_DNA"/>
</dbReference>
<dbReference type="AlphaFoldDB" id="A0A135HXL8"/>